<evidence type="ECO:0000313" key="3">
    <source>
        <dbReference type="EMBL" id="MFC4746685.1"/>
    </source>
</evidence>
<feature type="domain" description="DUF11" evidence="2">
    <location>
        <begin position="1682"/>
        <end position="1795"/>
    </location>
</feature>
<dbReference type="NCBIfam" id="TIGR04131">
    <property type="entry name" value="Bac_Flav_CTERM"/>
    <property type="match status" value="1"/>
</dbReference>
<dbReference type="Pfam" id="PF01345">
    <property type="entry name" value="DUF11"/>
    <property type="match status" value="13"/>
</dbReference>
<feature type="domain" description="DUF11" evidence="2">
    <location>
        <begin position="2605"/>
        <end position="2717"/>
    </location>
</feature>
<sequence>MVQVYLSSPIFNFAKKLFVLTIILFLTTTKLNAQNCTVNAGVLNVTICETDALVLTGNNPAPIIGTVLWTQISGPAVTINSPTSSSTTISGYTGGNTYIFRYSATCGDGISSYQDKVVNVKPITQASAGGNIASCPNNNGTLTITGNAPHNTGEIAHWEIVGNNDAGVVINFPDLPTSTITLPVNKCGVSTLQWVIEGPEFAPGQRCRTTSQITVTNYGGVKPVTAGPDQTLSNCYTTTQSTNLLGSYGGCGLNGQNGQWTFVSGPNTPTIANANANNTGISNLIEGTYTFRWTVTGPCASGNDLVSIIVPPATQDVTSLPGGDEFINFCDNTINQVTLVAQTPLYAGETVKWTQVSGGSATIVSPDNPTTLVTGISDAGDPYRFRYTLTNSNTGCVFIKDYIVQYNGPTRTIVANNGNDITGSCNATVFTIPLAVTGTGINQYRIVSGPDSSPLGPFPTAIQNVGDSVTLTLTAPGDYTVEFIRSQNGNLTVACDYGYDTINILVSGEPTPSNAGTDVSLPCGDTTTILSGVSTDDGMHFWSQLSGPNEAVIADVFAIDTQVSGLISGTYVFQYITKGGGATCGFSVSTVTVYVSNSSLGTIDAGQDQVVCINSQVTLAAGATLSSEIGEWSQISGPDPITFSNKNDPNAIATGFLSAASSYELQWTVSYLHPGPSCGGSSSDNVIIATNSTVAPSNANAGPDACYSSGTNSFNLSANTPTLTEIGLWTVQPSAGVVFADVSDPNTLVTVPGNGTYVFTWSINTRIRSCVGSSSNVSITVADTPPTANAGPDQQICGNTITMAATQSGGAIGTWTRISGVGSYTISDEHNPNAIFTFTYSGYYIFRWTVDAKICGQAFDDIELTIGIPPSPAIAGPDQNVCNNSSVTMAGNTYDSFFELGQWSVLTGAPNQPNIVNPSSPTTEINGLIAGTYTFRWTMTAKSIFLCPGTFDDVVVIVDPAANAGPDQTACDVTSVQLMASANSTGVWSLTSTTGNIDDVDITQSPSNSYIANATVVPGESYVFTFTTSTTTFPGGGTCPGTSDSVNVTIYRGASIDPNAGPDQLLCISDVAGSTTMAGNGKPVDVTTAEWRFVYQPAGSVASITTPSDPLTSVTGLTIPGLYILEWVFESESCRPLSDVVRIEMNAPPSTAIAGPDNTVACQTSYKTEAVPPAVGIGTWTIASQPPGGAAVIDSPNSPVTTLSNINVLGTYTLTWTVTNGPFTSPSSCQPSSDNVSITFNDDPPSIANAGPDQELCDVDTVTMNAVAVTSGLGTWTKVSGPPANIASPNLENTLILGLVPGVYEFLWTVTTLNNNGCTSTDSVIVTIYDNPSTANAGPNQIVPQFSPVNMNAVTPVVGTGVWTQVSGPSTVGFTNETSPTTAVTGTVAGIYTLQWTVSNGNCPVSTDTMNLTILAVADLELTKSVTPMTGSAGDVVTFNIQVFNNNSQGGSVTATGVGVRDYIPLGFALVAGSVTSSGQYNVGDNTITWSDITIPNGAILNLSFKATIRSIGSYVNVAEVIASDQFDPDSTPNNQNATEDDQDDASVVLDVADLSLQKSVSPETVSINDNVIFTISVTNSGPNNATGVSVIDQLPPGYTYVSDNGGGKYNKTTGIWTVGNLNNGNTISLQITAKVNVATPANYVNVAEIRTANQLDPDSTPGNGLPEDDLDDAVVNLKSADLELTKSVLPNTAEAGQQVQFTLHLENKGPGNATGIGVQDVIPEGFTLIPGSVSNSGFYNIANANLTWQNLTLANGATLDLTFRATVNPSGTYLNIAQITASDLPDPDSTPNNDDGDQSEDDESNAPFTFIGPTADLSLIKRVVTGNTSPVIGSQISFELIITNSGPNNTNNVLIKDLLPSGYEFVNYSSSAGLYENTFGIWNVGTINSGVSESLIIDVKVLPTGNYLNTAQVTASSLPDPDSTPDNDDGDQSEDDEDRAETTPIQPSADLSLTKTVSNTSAVVGSLVTFKIITTNSGPQDAAGVTVTDLLPSGYTFSSFNATSGTYNSTTGLWSLDILKSTESETLQIIAIINAAGDYTNIAEVTSSDTPDPDSTPNNGVTTEDDYATASVTAIQIDSSADLSLTKTVSNATPLVGSVVTFEVVVTNNGPQNTTGVTVTDLVPDGYTFSTYRISTGTYNPTTGLWTVGDLVNGKSETLQITAIVNLTGNYTNIAEVTASDMPDPDSTPNNGIPTEDDYASVTTTPNPQSADLSLTKTVNNTTPLTASTVIFEIVVTNNGPQNTTGVEVTDLLPSGYTFSSYSTTKGTYNSATGKWNVGSLLNGDSQVLQLSVIVNPTGIYQNTAEVTASALPDPNSTPGNGVITENDYAAITPVPRELAADLSLTKTVNNATPLIGTPVTFEIIITNNGPQNTTGVEVTDLLPSGYTYSNFTATKGTYNSTTGKWTIGSLLNGDSQTLQLIGIVNATGNYNNTTEVTASDLTDPNSTPNNGVTTENDYAAVTTTPTAPVADLSLTKALVNSSVSPVFGATVTFKIEVKNDGPQAATGVEVIDLLPSGFNYVVYSSTTGTYIAATGIWTIGTIPSGASESLLVSALVNNFGDYRNIAEVYKSNEFDPDSTPNNGVVGEDDMGSIFLTPVSAIADLSIDKKVVNNNLTPDVGSLITFSVTVTNSGPDNATGVVVKDILPSGYDFVFYNASSGSYNSITGEWVPGIILAGTSDTMLINAFVKGPTGAPDEYLNIAEVMQSDQDDPDSTPGNGITTEDDYDSIAVTPVIVQADLSLKKEIITGNTTNDVGSNVVFEITVTNDGPGNASGVRVKDLLPAGFTYLTYTATSGVYNNVTGIWATGIVNSGNTQTLQIYTRVNPPSGVANEYLNVTEITASNLPDPDSTPDNGVTTEDDYDSIQINVNIADLSLEKTVSNKNANVGEVVTFTLQIGNEGPGAATGVAIEDLIPLGYKNISNIDNGGIFSSNTIRWVNLNVPVGGITLTYQATVVDPHGLDSYDYLNIAQVTASNQFDPDSTPNNDNGDQSEDDEDSEFINIPSTDIAINKEVDQTDVPMGAEVIFTITAENLGSLTATNVEVQDLLPKGYTLTTYTVTSGVYNGKTGLWTIPNINGKSVQTLVLNTKVVDFNDYLNTAHLVKLDQIDTNASNNQDSATVKPNCLKIYNEFSPNDDGQNDTFYIDCITQYPDNQLQIFNRWGNIVYYKKGYDNTWDGKAEGSAKTLPEGTYYYILDLGDGSKKTSGWVYLK</sequence>
<feature type="domain" description="DUF11" evidence="2">
    <location>
        <begin position="2875"/>
        <end position="2989"/>
    </location>
</feature>
<feature type="domain" description="DUF11" evidence="2">
    <location>
        <begin position="2083"/>
        <end position="2192"/>
    </location>
</feature>
<evidence type="ECO:0000313" key="4">
    <source>
        <dbReference type="Proteomes" id="UP001595935"/>
    </source>
</evidence>
<reference evidence="4" key="1">
    <citation type="journal article" date="2019" name="Int. J. Syst. Evol. Microbiol.">
        <title>The Global Catalogue of Microorganisms (GCM) 10K type strain sequencing project: providing services to taxonomists for standard genome sequencing and annotation.</title>
        <authorList>
            <consortium name="The Broad Institute Genomics Platform"/>
            <consortium name="The Broad Institute Genome Sequencing Center for Infectious Disease"/>
            <person name="Wu L."/>
            <person name="Ma J."/>
        </authorList>
    </citation>
    <scope>NUCLEOTIDE SEQUENCE [LARGE SCALE GENOMIC DNA]</scope>
    <source>
        <strain evidence="4">WYCCWR 13023</strain>
    </source>
</reference>
<evidence type="ECO:0000259" key="2">
    <source>
        <dbReference type="Pfam" id="PF01345"/>
    </source>
</evidence>
<feature type="domain" description="DUF11" evidence="2">
    <location>
        <begin position="2741"/>
        <end position="2856"/>
    </location>
</feature>
<dbReference type="InterPro" id="IPR013783">
    <property type="entry name" value="Ig-like_fold"/>
</dbReference>
<feature type="domain" description="DUF11" evidence="2">
    <location>
        <begin position="2213"/>
        <end position="2319"/>
    </location>
</feature>
<organism evidence="3 4">
    <name type="scientific">Flavobacterium branchiicola</name>
    <dbReference type="NCBI Taxonomy" id="1114875"/>
    <lineage>
        <taxon>Bacteria</taxon>
        <taxon>Pseudomonadati</taxon>
        <taxon>Bacteroidota</taxon>
        <taxon>Flavobacteriia</taxon>
        <taxon>Flavobacteriales</taxon>
        <taxon>Flavobacteriaceae</taxon>
        <taxon>Flavobacterium</taxon>
    </lineage>
</organism>
<evidence type="ECO:0000256" key="1">
    <source>
        <dbReference type="SAM" id="MobiDB-lite"/>
    </source>
</evidence>
<feature type="region of interest" description="Disordered" evidence="1">
    <location>
        <begin position="2977"/>
        <end position="3000"/>
    </location>
</feature>
<feature type="domain" description="DUF11" evidence="2">
    <location>
        <begin position="1554"/>
        <end position="1661"/>
    </location>
</feature>
<name>A0ABV9PCB7_9FLAO</name>
<feature type="compositionally biased region" description="Polar residues" evidence="1">
    <location>
        <begin position="1529"/>
        <end position="1538"/>
    </location>
</feature>
<dbReference type="Proteomes" id="UP001595935">
    <property type="component" value="Unassembled WGS sequence"/>
</dbReference>
<dbReference type="Gene3D" id="2.60.40.10">
    <property type="entry name" value="Immunoglobulins"/>
    <property type="match status" value="13"/>
</dbReference>
<feature type="domain" description="DUF11" evidence="2">
    <location>
        <begin position="2343"/>
        <end position="2453"/>
    </location>
</feature>
<proteinExistence type="predicted"/>
<feature type="domain" description="DUF11" evidence="2">
    <location>
        <begin position="1419"/>
        <end position="1539"/>
    </location>
</feature>
<keyword evidence="4" id="KW-1185">Reference proteome</keyword>
<accession>A0ABV9PCB7</accession>
<dbReference type="PANTHER" id="PTHR34819">
    <property type="entry name" value="LARGE CYSTEINE-RICH PERIPLASMIC PROTEIN OMCB"/>
    <property type="match status" value="1"/>
</dbReference>
<feature type="region of interest" description="Disordered" evidence="1">
    <location>
        <begin position="1526"/>
        <end position="1545"/>
    </location>
</feature>
<comment type="caution">
    <text evidence="3">The sequence shown here is derived from an EMBL/GenBank/DDBJ whole genome shotgun (WGS) entry which is preliminary data.</text>
</comment>
<feature type="region of interest" description="Disordered" evidence="1">
    <location>
        <begin position="1781"/>
        <end position="1808"/>
    </location>
</feature>
<feature type="domain" description="DUF11" evidence="2">
    <location>
        <begin position="1817"/>
        <end position="1929"/>
    </location>
</feature>
<gene>
    <name evidence="3" type="ORF">ACFO5S_04485</name>
</gene>
<protein>
    <submittedName>
        <fullName evidence="3">Gliding motility-associated C-terminal domain-containing protein</fullName>
    </submittedName>
</protein>
<feature type="domain" description="DUF11" evidence="2">
    <location>
        <begin position="1951"/>
        <end position="2061"/>
    </location>
</feature>
<feature type="compositionally biased region" description="Acidic residues" evidence="1">
    <location>
        <begin position="1795"/>
        <end position="1805"/>
    </location>
</feature>
<dbReference type="PANTHER" id="PTHR34819:SF3">
    <property type="entry name" value="CELL SURFACE PROTEIN"/>
    <property type="match status" value="1"/>
</dbReference>
<dbReference type="EMBL" id="JBHSGV010000002">
    <property type="protein sequence ID" value="MFC4746685.1"/>
    <property type="molecule type" value="Genomic_DNA"/>
</dbReference>
<feature type="domain" description="DUF11" evidence="2">
    <location>
        <begin position="3009"/>
        <end position="3123"/>
    </location>
</feature>
<dbReference type="RefSeq" id="WP_213256341.1">
    <property type="nucleotide sequence ID" value="NZ_JAGYWA010000002.1"/>
</dbReference>
<dbReference type="InterPro" id="IPR051172">
    <property type="entry name" value="Chlamydia_OmcB"/>
</dbReference>
<dbReference type="InterPro" id="IPR026341">
    <property type="entry name" value="T9SS_type_B"/>
</dbReference>
<dbReference type="InterPro" id="IPR047589">
    <property type="entry name" value="DUF11_rpt"/>
</dbReference>
<dbReference type="Pfam" id="PF13585">
    <property type="entry name" value="CHU_C"/>
    <property type="match status" value="1"/>
</dbReference>
<dbReference type="InterPro" id="IPR001434">
    <property type="entry name" value="OmcB-like_DUF11"/>
</dbReference>
<feature type="compositionally biased region" description="Polar residues" evidence="1">
    <location>
        <begin position="2977"/>
        <end position="2991"/>
    </location>
</feature>
<feature type="region of interest" description="Disordered" evidence="1">
    <location>
        <begin position="1915"/>
        <end position="1949"/>
    </location>
</feature>
<dbReference type="Gene3D" id="2.60.40.3080">
    <property type="match status" value="3"/>
</dbReference>
<feature type="compositionally biased region" description="Acidic residues" evidence="1">
    <location>
        <begin position="1924"/>
        <end position="1940"/>
    </location>
</feature>
<feature type="compositionally biased region" description="Low complexity" evidence="1">
    <location>
        <begin position="2047"/>
        <end position="2058"/>
    </location>
</feature>
<dbReference type="Gene3D" id="2.60.40.1170">
    <property type="entry name" value="Mu homology domain, subdomain B"/>
    <property type="match status" value="1"/>
</dbReference>
<feature type="domain" description="DUF11" evidence="2">
    <location>
        <begin position="2473"/>
        <end position="2584"/>
    </location>
</feature>
<feature type="region of interest" description="Disordered" evidence="1">
    <location>
        <begin position="2046"/>
        <end position="2065"/>
    </location>
</feature>
<dbReference type="NCBIfam" id="TIGR01451">
    <property type="entry name" value="B_ant_repeat"/>
    <property type="match status" value="13"/>
</dbReference>
<dbReference type="Pfam" id="PF22352">
    <property type="entry name" value="K319L-like_PKD"/>
    <property type="match status" value="1"/>
</dbReference>